<dbReference type="EMBL" id="JABAGV010000094">
    <property type="protein sequence ID" value="MBC2477425.1"/>
    <property type="molecule type" value="Genomic_DNA"/>
</dbReference>
<dbReference type="RefSeq" id="WP_168982977.1">
    <property type="nucleotide sequence ID" value="NZ_JABAGD010000049.1"/>
</dbReference>
<evidence type="ECO:0000313" key="3">
    <source>
        <dbReference type="Proteomes" id="UP000587880"/>
    </source>
</evidence>
<protein>
    <submittedName>
        <fullName evidence="2">Uncharacterized protein</fullName>
    </submittedName>
</protein>
<name>A0A7X9SS69_CLOBE</name>
<dbReference type="AlphaFoldDB" id="A0A7X9SS69"/>
<organism evidence="2 3">
    <name type="scientific">Clostridium beijerinckii</name>
    <name type="common">Clostridium MP</name>
    <dbReference type="NCBI Taxonomy" id="1520"/>
    <lineage>
        <taxon>Bacteria</taxon>
        <taxon>Bacillati</taxon>
        <taxon>Bacillota</taxon>
        <taxon>Clostridia</taxon>
        <taxon>Eubacteriales</taxon>
        <taxon>Clostridiaceae</taxon>
        <taxon>Clostridium</taxon>
    </lineage>
</organism>
<proteinExistence type="predicted"/>
<dbReference type="EMBL" id="JABAGD010000049">
    <property type="protein sequence ID" value="NMF07086.1"/>
    <property type="molecule type" value="Genomic_DNA"/>
</dbReference>
<accession>A0A7X9SS69</accession>
<comment type="caution">
    <text evidence="2">The sequence shown here is derived from an EMBL/GenBank/DDBJ whole genome shotgun (WGS) entry which is preliminary data.</text>
</comment>
<reference evidence="2 3" key="1">
    <citation type="submission" date="2020-04" db="EMBL/GenBank/DDBJ databases">
        <authorList>
            <person name="Hitch T.C.A."/>
            <person name="Wylensek D."/>
            <person name="Clavel T."/>
        </authorList>
    </citation>
    <scope>NUCLEOTIDE SEQUENCE [LARGE SCALE GENOMIC DNA]</scope>
    <source>
        <strain evidence="2 3">WB01_NA02</strain>
    </source>
</reference>
<dbReference type="Proteomes" id="UP000587880">
    <property type="component" value="Unassembled WGS sequence"/>
</dbReference>
<dbReference type="Proteomes" id="UP001194098">
    <property type="component" value="Unassembled WGS sequence"/>
</dbReference>
<evidence type="ECO:0000313" key="2">
    <source>
        <dbReference type="EMBL" id="NMF07086.1"/>
    </source>
</evidence>
<sequence>MMKNLEGIQFLAKDEMKLIYGGDAHLDMSDYYRNKSNCMLTARRLVSTGRVTGMTQKQVAQEIFAHAVAYYSAPTLEEIPGIGESIKDYLVDHAEVVDIANGGDTTLRRMAYSAIWTFMGDEF</sequence>
<reference evidence="1" key="2">
    <citation type="submission" date="2020-04" db="EMBL/GenBank/DDBJ databases">
        <authorList>
            <person name="Brown S."/>
        </authorList>
    </citation>
    <scope>NUCLEOTIDE SEQUENCE</scope>
    <source>
        <strain evidence="1">DJ015</strain>
    </source>
</reference>
<reference evidence="1" key="3">
    <citation type="journal article" date="2022" name="Nat. Biotechnol.">
        <title>Carbon-negative production of acetone and isopropanol by gas fermentation at industrial pilot scale.</title>
        <authorList>
            <person name="Liew F.E."/>
            <person name="Nogle R."/>
            <person name="Abdalla T."/>
            <person name="Rasor B.J."/>
            <person name="Canter C."/>
            <person name="Jensen R.O."/>
            <person name="Wang L."/>
            <person name="Strutz J."/>
            <person name="Chirania P."/>
            <person name="De Tissera S."/>
            <person name="Mueller A.P."/>
            <person name="Ruan Z."/>
            <person name="Gao A."/>
            <person name="Tran L."/>
            <person name="Engle N.L."/>
            <person name="Bromley J.C."/>
            <person name="Daniell J."/>
            <person name="Conrado R."/>
            <person name="Tschaplinski T.J."/>
            <person name="Giannone R.J."/>
            <person name="Hettich R.L."/>
            <person name="Karim A.S."/>
            <person name="Simpson S.D."/>
            <person name="Brown S.D."/>
            <person name="Leang C."/>
            <person name="Jewett M.C."/>
            <person name="Kopke M."/>
        </authorList>
    </citation>
    <scope>NUCLEOTIDE SEQUENCE</scope>
    <source>
        <strain evidence="1">DJ015</strain>
    </source>
</reference>
<gene>
    <name evidence="2" type="ORF">HF849_20545</name>
    <name evidence="1" type="ORF">HGI39_22570</name>
</gene>
<evidence type="ECO:0000313" key="1">
    <source>
        <dbReference type="EMBL" id="MBC2477425.1"/>
    </source>
</evidence>